<dbReference type="Proteomes" id="UP000796880">
    <property type="component" value="Unassembled WGS sequence"/>
</dbReference>
<feature type="region of interest" description="Disordered" evidence="10">
    <location>
        <begin position="46"/>
        <end position="298"/>
    </location>
</feature>
<dbReference type="InterPro" id="IPR029063">
    <property type="entry name" value="SAM-dependent_MTases_sf"/>
</dbReference>
<keyword evidence="4 11" id="KW-0812">Transmembrane</keyword>
<dbReference type="AlphaFoldDB" id="A0A8K0GTD4"/>
<evidence type="ECO:0000313" key="13">
    <source>
        <dbReference type="Proteomes" id="UP000796880"/>
    </source>
</evidence>
<organism evidence="12 13">
    <name type="scientific">Rhamnella rubrinervis</name>
    <dbReference type="NCBI Taxonomy" id="2594499"/>
    <lineage>
        <taxon>Eukaryota</taxon>
        <taxon>Viridiplantae</taxon>
        <taxon>Streptophyta</taxon>
        <taxon>Embryophyta</taxon>
        <taxon>Tracheophyta</taxon>
        <taxon>Spermatophyta</taxon>
        <taxon>Magnoliopsida</taxon>
        <taxon>eudicotyledons</taxon>
        <taxon>Gunneridae</taxon>
        <taxon>Pentapetalae</taxon>
        <taxon>rosids</taxon>
        <taxon>fabids</taxon>
        <taxon>Rosales</taxon>
        <taxon>Rhamnaceae</taxon>
        <taxon>rhamnoid group</taxon>
        <taxon>Rhamneae</taxon>
        <taxon>Rhamnella</taxon>
    </lineage>
</organism>
<evidence type="ECO:0000313" key="12">
    <source>
        <dbReference type="EMBL" id="KAF3440637.1"/>
    </source>
</evidence>
<name>A0A8K0GTD4_9ROSA</name>
<feature type="compositionally biased region" description="Basic and acidic residues" evidence="10">
    <location>
        <begin position="107"/>
        <end position="164"/>
    </location>
</feature>
<proteinExistence type="inferred from homology"/>
<keyword evidence="13" id="KW-1185">Reference proteome</keyword>
<dbReference type="Pfam" id="PF03141">
    <property type="entry name" value="Methyltransf_29"/>
    <property type="match status" value="1"/>
</dbReference>
<keyword evidence="2" id="KW-0489">Methyltransferase</keyword>
<feature type="compositionally biased region" description="Basic and acidic residues" evidence="10">
    <location>
        <begin position="181"/>
        <end position="249"/>
    </location>
</feature>
<feature type="compositionally biased region" description="Polar residues" evidence="10">
    <location>
        <begin position="250"/>
        <end position="284"/>
    </location>
</feature>
<dbReference type="OrthoDB" id="2013972at2759"/>
<dbReference type="SUPFAM" id="SSF53335">
    <property type="entry name" value="S-adenosyl-L-methionine-dependent methyltransferases"/>
    <property type="match status" value="2"/>
</dbReference>
<evidence type="ECO:0000256" key="11">
    <source>
        <dbReference type="SAM" id="Phobius"/>
    </source>
</evidence>
<accession>A0A8K0GTD4</accession>
<reference evidence="12" key="1">
    <citation type="submission" date="2020-03" db="EMBL/GenBank/DDBJ databases">
        <title>A high-quality chromosome-level genome assembly of a woody plant with both climbing and erect habits, Rhamnella rubrinervis.</title>
        <authorList>
            <person name="Lu Z."/>
            <person name="Yang Y."/>
            <person name="Zhu X."/>
            <person name="Sun Y."/>
        </authorList>
    </citation>
    <scope>NUCLEOTIDE SEQUENCE</scope>
    <source>
        <strain evidence="12">BYM</strain>
        <tissue evidence="12">Leaf</tissue>
    </source>
</reference>
<dbReference type="GO" id="GO:0005802">
    <property type="term" value="C:trans-Golgi network"/>
    <property type="evidence" value="ECO:0007669"/>
    <property type="project" value="TreeGrafter"/>
</dbReference>
<dbReference type="PANTHER" id="PTHR10108:SF1130">
    <property type="entry name" value="METHYLTRANSFERASE PMT26-RELATED"/>
    <property type="match status" value="1"/>
</dbReference>
<evidence type="ECO:0000256" key="9">
    <source>
        <dbReference type="ARBA" id="ARBA00060399"/>
    </source>
</evidence>
<feature type="compositionally biased region" description="Basic and acidic residues" evidence="10">
    <location>
        <begin position="53"/>
        <end position="84"/>
    </location>
</feature>
<feature type="compositionally biased region" description="Polar residues" evidence="10">
    <location>
        <begin position="167"/>
        <end position="178"/>
    </location>
</feature>
<comment type="caution">
    <text evidence="12">The sequence shown here is derived from an EMBL/GenBank/DDBJ whole genome shotgun (WGS) entry which is preliminary data.</text>
</comment>
<dbReference type="GO" id="GO:0032259">
    <property type="term" value="P:methylation"/>
    <property type="evidence" value="ECO:0007669"/>
    <property type="project" value="UniProtKB-KW"/>
</dbReference>
<comment type="similarity">
    <text evidence="1">Belongs to the methyltransferase superfamily.</text>
</comment>
<dbReference type="EMBL" id="VOIH02000008">
    <property type="protein sequence ID" value="KAF3440637.1"/>
    <property type="molecule type" value="Genomic_DNA"/>
</dbReference>
<feature type="compositionally biased region" description="Polar residues" evidence="10">
    <location>
        <begin position="97"/>
        <end position="106"/>
    </location>
</feature>
<keyword evidence="7 11" id="KW-0472">Membrane</keyword>
<dbReference type="GO" id="GO:0005768">
    <property type="term" value="C:endosome"/>
    <property type="evidence" value="ECO:0007669"/>
    <property type="project" value="TreeGrafter"/>
</dbReference>
<dbReference type="FunFam" id="3.40.50.150:FF:000084">
    <property type="entry name" value="probable methyltransferase PMT23"/>
    <property type="match status" value="1"/>
</dbReference>
<feature type="transmembrane region" description="Helical" evidence="11">
    <location>
        <begin position="21"/>
        <end position="39"/>
    </location>
</feature>
<keyword evidence="5" id="KW-0735">Signal-anchor</keyword>
<dbReference type="GO" id="GO:0008168">
    <property type="term" value="F:methyltransferase activity"/>
    <property type="evidence" value="ECO:0007669"/>
    <property type="project" value="UniProtKB-KW"/>
</dbReference>
<evidence type="ECO:0000256" key="3">
    <source>
        <dbReference type="ARBA" id="ARBA00022679"/>
    </source>
</evidence>
<keyword evidence="6 11" id="KW-1133">Transmembrane helix</keyword>
<evidence type="ECO:0000256" key="10">
    <source>
        <dbReference type="SAM" id="MobiDB-lite"/>
    </source>
</evidence>
<keyword evidence="3" id="KW-0808">Transferase</keyword>
<keyword evidence="8" id="KW-0325">Glycoprotein</keyword>
<evidence type="ECO:0000256" key="5">
    <source>
        <dbReference type="ARBA" id="ARBA00022968"/>
    </source>
</evidence>
<comment type="subcellular location">
    <subcellularLocation>
        <location evidence="9">Endomembrane system</location>
        <topology evidence="9">Single-pass type II membrane protein</topology>
    </subcellularLocation>
</comment>
<evidence type="ECO:0000256" key="1">
    <source>
        <dbReference type="ARBA" id="ARBA00008361"/>
    </source>
</evidence>
<dbReference type="PANTHER" id="PTHR10108">
    <property type="entry name" value="SAM-DEPENDENT METHYLTRANSFERASE"/>
    <property type="match status" value="1"/>
</dbReference>
<evidence type="ECO:0000256" key="4">
    <source>
        <dbReference type="ARBA" id="ARBA00022692"/>
    </source>
</evidence>
<evidence type="ECO:0000256" key="6">
    <source>
        <dbReference type="ARBA" id="ARBA00022989"/>
    </source>
</evidence>
<dbReference type="CDD" id="cd02440">
    <property type="entry name" value="AdoMet_MTases"/>
    <property type="match status" value="1"/>
</dbReference>
<evidence type="ECO:0000256" key="8">
    <source>
        <dbReference type="ARBA" id="ARBA00023180"/>
    </source>
</evidence>
<evidence type="ECO:0000256" key="7">
    <source>
        <dbReference type="ARBA" id="ARBA00023136"/>
    </source>
</evidence>
<sequence>MALGKYTRVDNRRSSSSYCSTVTIVVFVALCLVGVWMMTSSSVVPDQNVDVPQENKNEVKEQEKASEVKEQVSETNEKNTRQFEDNPGDLPEDATKGDSTVSSTPGEENKEQKPVENLEEKSEVKTEEKIEEQQQENKIEEQVEERPEDGSKSETENGENKTEDGDSNTQNTDSNSEAGDNDEKKSGSNEDDNKSNTDENENKSEDGEKKSDNSEENGEKTDGQIEEKVEQNDNKESEEGSGEKKEDVQSKNQSTNEVFPSGAQSELLNETATQNGSWSTQAAESKNEKETQRTSKQQTVYSWKLCNSTAGPDFIPCLDNLQAIKSLHSTKHYEHRERHCPEEGPTCLVPLPEGYRRQIEWPKSREKIWYYNVPHTKLAEVKGHQNWVKVTGEYLTFPGGGTQFKHGALHYIDFIQESVPDVAWGKRSRVVLDVGCGVASFGGFLFDRDVVTMSLAPKDEHEAQVQFALERGIPAISAVMGTKRLPFPGRVFDIVHCARCRVPWHIEGGKLLLELNRMLRPGGFFVWSATPIYQKKAEDVEIWNAMKELTKTLCWEVVSISKDTVNGVGVAVYKKPTSNECYEKRSSSEPPICPESDAPDAAWNVPLQACMHKVPTDATQRGSQWPEQWPERLDKPPYWLLSSQTGVYGKSAPEDFNADYQHWKRVVSKSYLNGLGINWSTVRNVMDMRSVYGGFAAALKDLNVWVMNVVSVDAPDTLPIIYERGLFGIYHDWCESFSTYPRSYDLLHADHLFSKIKKRCNLVALVAEVDRILRPEGKLIVRDDVETINELENMVRSMQWEVRMTYSKDKEGLLCVQKSMWRPNESEIVKFAIA</sequence>
<gene>
    <name evidence="12" type="ORF">FNV43_RR18921</name>
</gene>
<evidence type="ECO:0000256" key="2">
    <source>
        <dbReference type="ARBA" id="ARBA00022603"/>
    </source>
</evidence>
<protein>
    <recommendedName>
        <fullName evidence="14">Methyltransferase PMT26</fullName>
    </recommendedName>
</protein>
<dbReference type="InterPro" id="IPR004159">
    <property type="entry name" value="Put_SAM_MeTrfase"/>
</dbReference>
<evidence type="ECO:0008006" key="14">
    <source>
        <dbReference type="Google" id="ProtNLM"/>
    </source>
</evidence>
<dbReference type="Gene3D" id="3.40.50.150">
    <property type="entry name" value="Vaccinia Virus protein VP39"/>
    <property type="match status" value="1"/>
</dbReference>